<dbReference type="GO" id="GO:0003677">
    <property type="term" value="F:DNA binding"/>
    <property type="evidence" value="ECO:0007669"/>
    <property type="project" value="InterPro"/>
</dbReference>
<reference evidence="9 10" key="2">
    <citation type="journal article" date="2012" name="PLoS Pathog.">
        <title>Diverse lifestyles and strategies of plant pathogenesis encoded in the genomes of eighteen Dothideomycetes fungi.</title>
        <authorList>
            <person name="Ohm R.A."/>
            <person name="Feau N."/>
            <person name="Henrissat B."/>
            <person name="Schoch C.L."/>
            <person name="Horwitz B.A."/>
            <person name="Barry K.W."/>
            <person name="Condon B.J."/>
            <person name="Copeland A.C."/>
            <person name="Dhillon B."/>
            <person name="Glaser F."/>
            <person name="Hesse C.N."/>
            <person name="Kosti I."/>
            <person name="LaButti K."/>
            <person name="Lindquist E.A."/>
            <person name="Lucas S."/>
            <person name="Salamov A.A."/>
            <person name="Bradshaw R.E."/>
            <person name="Ciuffetti L."/>
            <person name="Hamelin R.C."/>
            <person name="Kema G.H.J."/>
            <person name="Lawrence C."/>
            <person name="Scott J.A."/>
            <person name="Spatafora J.W."/>
            <person name="Turgeon B.G."/>
            <person name="de Wit P.J.G.M."/>
            <person name="Zhong S."/>
            <person name="Goodwin S.B."/>
            <person name="Grigoriev I.V."/>
        </authorList>
    </citation>
    <scope>NUCLEOTIDE SEQUENCE [LARGE SCALE GENOMIC DNA]</scope>
    <source>
        <strain evidence="10">NZE10 / CBS 128990</strain>
    </source>
</reference>
<dbReference type="SUPFAM" id="SSF48019">
    <property type="entry name" value="post-AAA+ oligomerization domain-like"/>
    <property type="match status" value="1"/>
</dbReference>
<evidence type="ECO:0000313" key="9">
    <source>
        <dbReference type="EMBL" id="EME49780.1"/>
    </source>
</evidence>
<dbReference type="InterPro" id="IPR003959">
    <property type="entry name" value="ATPase_AAA_core"/>
</dbReference>
<dbReference type="eggNOG" id="KOG1968">
    <property type="taxonomic scope" value="Eukaryota"/>
</dbReference>
<evidence type="ECO:0000256" key="1">
    <source>
        <dbReference type="ARBA" id="ARBA00004123"/>
    </source>
</evidence>
<dbReference type="Pfam" id="PF00004">
    <property type="entry name" value="AAA"/>
    <property type="match status" value="1"/>
</dbReference>
<dbReference type="Gene3D" id="3.40.50.300">
    <property type="entry name" value="P-loop containing nucleotide triphosphate hydrolases"/>
    <property type="match status" value="1"/>
</dbReference>
<evidence type="ECO:0000259" key="8">
    <source>
        <dbReference type="SMART" id="SM00382"/>
    </source>
</evidence>
<keyword evidence="3" id="KW-0235">DNA replication</keyword>
<organism evidence="9 10">
    <name type="scientific">Dothistroma septosporum (strain NZE10 / CBS 128990)</name>
    <name type="common">Red band needle blight fungus</name>
    <name type="synonym">Mycosphaerella pini</name>
    <dbReference type="NCBI Taxonomy" id="675120"/>
    <lineage>
        <taxon>Eukaryota</taxon>
        <taxon>Fungi</taxon>
        <taxon>Dikarya</taxon>
        <taxon>Ascomycota</taxon>
        <taxon>Pezizomycotina</taxon>
        <taxon>Dothideomycetes</taxon>
        <taxon>Dothideomycetidae</taxon>
        <taxon>Mycosphaerellales</taxon>
        <taxon>Mycosphaerellaceae</taxon>
        <taxon>Dothistroma</taxon>
    </lineage>
</organism>
<keyword evidence="4" id="KW-0547">Nucleotide-binding</keyword>
<feature type="compositionally biased region" description="Basic residues" evidence="7">
    <location>
        <begin position="601"/>
        <end position="611"/>
    </location>
</feature>
<dbReference type="GO" id="GO:0006271">
    <property type="term" value="P:DNA strand elongation involved in DNA replication"/>
    <property type="evidence" value="ECO:0007669"/>
    <property type="project" value="UniProtKB-ARBA"/>
</dbReference>
<protein>
    <recommendedName>
        <fullName evidence="8">AAA+ ATPase domain-containing protein</fullName>
    </recommendedName>
</protein>
<dbReference type="PANTHER" id="PTHR23389">
    <property type="entry name" value="CHROMOSOME TRANSMISSION FIDELITY FACTOR 18"/>
    <property type="match status" value="1"/>
</dbReference>
<feature type="region of interest" description="Disordered" evidence="7">
    <location>
        <begin position="523"/>
        <end position="611"/>
    </location>
</feature>
<dbReference type="FunFam" id="1.10.8.60:FF:000021">
    <property type="entry name" value="Replication factor C subunit 1"/>
    <property type="match status" value="1"/>
</dbReference>
<keyword evidence="6" id="KW-0539">Nucleus</keyword>
<sequence length="611" mass="67969">TGAKPESRKGKGQESASGVDSRLWTVRYAPQSLNQICGNKTQVEKLQRWLRAFPKNQSKGFKMAGPDGSGVHRAVMIHGPPGIGKTTAAHLVAKMEGFDVVESNASDTRSKKLVETGLKGVLSTTSLMGYFSHGADDVEASKKKLCLIMDEVDGMSAGDRGGVGALAAVCKKTQIPMILICNDRKLPKMKPFDFVTYDLPFRRPTTEQIRARIMTINYREGLKMPVNVINALIEGSGADIRQVVNMVSTAKLDSENMTFEESKDMSKAWEKHMVLKPWDMVGKILGGGLFNPAANSTLNDKSELYFNDHDFAPLMLQQNYLGTNPQRSNKYNSEPKKKNLATLDLVSKAADSISDGDLVDRMIHGSQQQWSLMPAHAIFSFVRPASFVYGSMAGHRTEFTAWMGNNSKQGKLMRFVKEIQGHMRLRTSADRHEIRQTYMPLLFDKLIKKLQEEGKEAVSEIIELMDSYFLTKDDWDAILELGVGKSDMENIKIESQAKSTFTRLYNQQSHPLPFMKASSIVAPKKAPAKEKPDLEEAFEESEDEAVDDGEVKDEEEDVDLSKDKYVKAPKKKKAATAKAGKKKKKARDDDEGDGEEDEKPKKGKGKARANK</sequence>
<dbReference type="GO" id="GO:0005634">
    <property type="term" value="C:nucleus"/>
    <property type="evidence" value="ECO:0007669"/>
    <property type="project" value="UniProtKB-SubCell"/>
</dbReference>
<dbReference type="GO" id="GO:0005524">
    <property type="term" value="F:ATP binding"/>
    <property type="evidence" value="ECO:0007669"/>
    <property type="project" value="UniProtKB-KW"/>
</dbReference>
<accession>N1Q4M1</accession>
<feature type="non-terminal residue" evidence="9">
    <location>
        <position position="1"/>
    </location>
</feature>
<dbReference type="Pfam" id="PF25361">
    <property type="entry name" value="AAA_lid_RFC1"/>
    <property type="match status" value="1"/>
</dbReference>
<comment type="similarity">
    <text evidence="2">Belongs to the activator 1 large subunit family.</text>
</comment>
<dbReference type="GO" id="GO:0003689">
    <property type="term" value="F:DNA clamp loader activity"/>
    <property type="evidence" value="ECO:0007669"/>
    <property type="project" value="InterPro"/>
</dbReference>
<evidence type="ECO:0000256" key="3">
    <source>
        <dbReference type="ARBA" id="ARBA00022705"/>
    </source>
</evidence>
<feature type="compositionally biased region" description="Basic residues" evidence="7">
    <location>
        <begin position="567"/>
        <end position="585"/>
    </location>
</feature>
<dbReference type="CDD" id="cd00009">
    <property type="entry name" value="AAA"/>
    <property type="match status" value="1"/>
</dbReference>
<gene>
    <name evidence="9" type="ORF">DOTSEDRAFT_40924</name>
</gene>
<dbReference type="Gene3D" id="1.20.272.10">
    <property type="match status" value="1"/>
</dbReference>
<dbReference type="AlphaFoldDB" id="N1Q4M1"/>
<dbReference type="SUPFAM" id="SSF52540">
    <property type="entry name" value="P-loop containing nucleoside triphosphate hydrolases"/>
    <property type="match status" value="1"/>
</dbReference>
<dbReference type="Pfam" id="PF08519">
    <property type="entry name" value="RFC1"/>
    <property type="match status" value="1"/>
</dbReference>
<dbReference type="FunFam" id="3.40.50.300:FF:000395">
    <property type="entry name" value="Replication factor C subunit 1"/>
    <property type="match status" value="1"/>
</dbReference>
<dbReference type="GO" id="GO:0005663">
    <property type="term" value="C:DNA replication factor C complex"/>
    <property type="evidence" value="ECO:0007669"/>
    <property type="project" value="InterPro"/>
</dbReference>
<dbReference type="Proteomes" id="UP000016933">
    <property type="component" value="Unassembled WGS sequence"/>
</dbReference>
<dbReference type="SMART" id="SM00382">
    <property type="entry name" value="AAA"/>
    <property type="match status" value="1"/>
</dbReference>
<feature type="domain" description="AAA+ ATPase" evidence="8">
    <location>
        <begin position="71"/>
        <end position="202"/>
    </location>
</feature>
<dbReference type="OrthoDB" id="446168at2759"/>
<dbReference type="EMBL" id="KB446535">
    <property type="protein sequence ID" value="EME49780.1"/>
    <property type="molecule type" value="Genomic_DNA"/>
</dbReference>
<dbReference type="GO" id="GO:0006281">
    <property type="term" value="P:DNA repair"/>
    <property type="evidence" value="ECO:0007669"/>
    <property type="project" value="InterPro"/>
</dbReference>
<dbReference type="CDD" id="cd18140">
    <property type="entry name" value="HLD_clamp_RFC"/>
    <property type="match status" value="1"/>
</dbReference>
<keyword evidence="10" id="KW-1185">Reference proteome</keyword>
<dbReference type="InterPro" id="IPR027417">
    <property type="entry name" value="P-loop_NTPase"/>
</dbReference>
<evidence type="ECO:0000313" key="10">
    <source>
        <dbReference type="Proteomes" id="UP000016933"/>
    </source>
</evidence>
<dbReference type="Gene3D" id="1.10.8.60">
    <property type="match status" value="1"/>
</dbReference>
<proteinExistence type="inferred from homology"/>
<comment type="subcellular location">
    <subcellularLocation>
        <location evidence="1">Nucleus</location>
    </subcellularLocation>
</comment>
<dbReference type="InterPro" id="IPR047854">
    <property type="entry name" value="RFC_lid"/>
</dbReference>
<dbReference type="InterPro" id="IPR013725">
    <property type="entry name" value="DNA_replication_fac_RFC1_C"/>
</dbReference>
<dbReference type="PIRSF" id="PIRSF036578">
    <property type="entry name" value="RFC1"/>
    <property type="match status" value="1"/>
</dbReference>
<evidence type="ECO:0000256" key="6">
    <source>
        <dbReference type="ARBA" id="ARBA00023242"/>
    </source>
</evidence>
<dbReference type="STRING" id="675120.N1Q4M1"/>
<dbReference type="InterPro" id="IPR012178">
    <property type="entry name" value="RFC1"/>
</dbReference>
<dbReference type="InterPro" id="IPR003593">
    <property type="entry name" value="AAA+_ATPase"/>
</dbReference>
<evidence type="ECO:0000256" key="5">
    <source>
        <dbReference type="ARBA" id="ARBA00022840"/>
    </source>
</evidence>
<evidence type="ECO:0000256" key="2">
    <source>
        <dbReference type="ARBA" id="ARBA00006116"/>
    </source>
</evidence>
<evidence type="ECO:0000256" key="7">
    <source>
        <dbReference type="SAM" id="MobiDB-lite"/>
    </source>
</evidence>
<dbReference type="InterPro" id="IPR008921">
    <property type="entry name" value="DNA_pol3_clamp-load_cplx_C"/>
</dbReference>
<reference evidence="10" key="1">
    <citation type="journal article" date="2012" name="PLoS Genet.">
        <title>The genomes of the fungal plant pathogens Cladosporium fulvum and Dothistroma septosporum reveal adaptation to different hosts and lifestyles but also signatures of common ancestry.</title>
        <authorList>
            <person name="de Wit P.J.G.M."/>
            <person name="van der Burgt A."/>
            <person name="Oekmen B."/>
            <person name="Stergiopoulos I."/>
            <person name="Abd-Elsalam K.A."/>
            <person name="Aerts A.L."/>
            <person name="Bahkali A.H."/>
            <person name="Beenen H.G."/>
            <person name="Chettri P."/>
            <person name="Cox M.P."/>
            <person name="Datema E."/>
            <person name="de Vries R.P."/>
            <person name="Dhillon B."/>
            <person name="Ganley A.R."/>
            <person name="Griffiths S.A."/>
            <person name="Guo Y."/>
            <person name="Hamelin R.C."/>
            <person name="Henrissat B."/>
            <person name="Kabir M.S."/>
            <person name="Jashni M.K."/>
            <person name="Kema G."/>
            <person name="Klaubauf S."/>
            <person name="Lapidus A."/>
            <person name="Levasseur A."/>
            <person name="Lindquist E."/>
            <person name="Mehrabi R."/>
            <person name="Ohm R.A."/>
            <person name="Owen T.J."/>
            <person name="Salamov A."/>
            <person name="Schwelm A."/>
            <person name="Schijlen E."/>
            <person name="Sun H."/>
            <person name="van den Burg H.A."/>
            <person name="van Ham R.C.H.J."/>
            <person name="Zhang S."/>
            <person name="Goodwin S.B."/>
            <person name="Grigoriev I.V."/>
            <person name="Collemare J."/>
            <person name="Bradshaw R.E."/>
        </authorList>
    </citation>
    <scope>NUCLEOTIDE SEQUENCE [LARGE SCALE GENOMIC DNA]</scope>
    <source>
        <strain evidence="10">NZE10 / CBS 128990</strain>
    </source>
</reference>
<name>N1Q4M1_DOTSN</name>
<dbReference type="PANTHER" id="PTHR23389:SF6">
    <property type="entry name" value="REPLICATION FACTOR C SUBUNIT 1"/>
    <property type="match status" value="1"/>
</dbReference>
<evidence type="ECO:0000256" key="4">
    <source>
        <dbReference type="ARBA" id="ARBA00022741"/>
    </source>
</evidence>
<dbReference type="GO" id="GO:0016887">
    <property type="term" value="F:ATP hydrolysis activity"/>
    <property type="evidence" value="ECO:0007669"/>
    <property type="project" value="InterPro"/>
</dbReference>
<keyword evidence="5" id="KW-0067">ATP-binding</keyword>
<feature type="compositionally biased region" description="Acidic residues" evidence="7">
    <location>
        <begin position="535"/>
        <end position="558"/>
    </location>
</feature>
<dbReference type="FunFam" id="1.20.272.10:FF:000005">
    <property type="entry name" value="Replication factor C subunit 1"/>
    <property type="match status" value="1"/>
</dbReference>